<dbReference type="EMBL" id="JARJCN010000007">
    <property type="protein sequence ID" value="KAJ7099263.1"/>
    <property type="molecule type" value="Genomic_DNA"/>
</dbReference>
<dbReference type="AlphaFoldDB" id="A0AAD6XS05"/>
<proteinExistence type="predicted"/>
<protein>
    <submittedName>
        <fullName evidence="1">Uncharacterized protein</fullName>
    </submittedName>
</protein>
<organism evidence="1 2">
    <name type="scientific">Mycena belliarum</name>
    <dbReference type="NCBI Taxonomy" id="1033014"/>
    <lineage>
        <taxon>Eukaryota</taxon>
        <taxon>Fungi</taxon>
        <taxon>Dikarya</taxon>
        <taxon>Basidiomycota</taxon>
        <taxon>Agaricomycotina</taxon>
        <taxon>Agaricomycetes</taxon>
        <taxon>Agaricomycetidae</taxon>
        <taxon>Agaricales</taxon>
        <taxon>Marasmiineae</taxon>
        <taxon>Mycenaceae</taxon>
        <taxon>Mycena</taxon>
    </lineage>
</organism>
<gene>
    <name evidence="1" type="ORF">B0H15DRAFT_944669</name>
</gene>
<keyword evidence="2" id="KW-1185">Reference proteome</keyword>
<name>A0AAD6XS05_9AGAR</name>
<accession>A0AAD6XS05</accession>
<reference evidence="1" key="1">
    <citation type="submission" date="2023-03" db="EMBL/GenBank/DDBJ databases">
        <title>Massive genome expansion in bonnet fungi (Mycena s.s.) driven by repeated elements and novel gene families across ecological guilds.</title>
        <authorList>
            <consortium name="Lawrence Berkeley National Laboratory"/>
            <person name="Harder C.B."/>
            <person name="Miyauchi S."/>
            <person name="Viragh M."/>
            <person name="Kuo A."/>
            <person name="Thoen E."/>
            <person name="Andreopoulos B."/>
            <person name="Lu D."/>
            <person name="Skrede I."/>
            <person name="Drula E."/>
            <person name="Henrissat B."/>
            <person name="Morin E."/>
            <person name="Kohler A."/>
            <person name="Barry K."/>
            <person name="LaButti K."/>
            <person name="Morin E."/>
            <person name="Salamov A."/>
            <person name="Lipzen A."/>
            <person name="Mereny Z."/>
            <person name="Hegedus B."/>
            <person name="Baldrian P."/>
            <person name="Stursova M."/>
            <person name="Weitz H."/>
            <person name="Taylor A."/>
            <person name="Grigoriev I.V."/>
            <person name="Nagy L.G."/>
            <person name="Martin F."/>
            <person name="Kauserud H."/>
        </authorList>
    </citation>
    <scope>NUCLEOTIDE SEQUENCE</scope>
    <source>
        <strain evidence="1">CBHHK173m</strain>
    </source>
</reference>
<dbReference type="Proteomes" id="UP001222325">
    <property type="component" value="Unassembled WGS sequence"/>
</dbReference>
<evidence type="ECO:0000313" key="2">
    <source>
        <dbReference type="Proteomes" id="UP001222325"/>
    </source>
</evidence>
<sequence>MAAASETVSPTRFEGSIRHRSHTMVRLHDGTHARVDPFRSINTALIYEIPSLTRRANASSTLIVINHEHITYLVLGYVKKSPRHSPAGAELSVILPWLTLPALCAITLRTDSIDSAVLSQFLARQRSLQCIEYETPRSTTHTAPPPNLIRLLDAVGASPQLASFHFAFDRASPDIQALLRRLAHRTAPTHLHLIPSAPDGPAPPDAAERAEAASLACVHSVHLRCMQPDAARGVLPWLTLLPGLLRLECGFPSDYSDAGVEAQAAFLREARLALPGVEVDASHILPE</sequence>
<evidence type="ECO:0000313" key="1">
    <source>
        <dbReference type="EMBL" id="KAJ7099263.1"/>
    </source>
</evidence>
<comment type="caution">
    <text evidence="1">The sequence shown here is derived from an EMBL/GenBank/DDBJ whole genome shotgun (WGS) entry which is preliminary data.</text>
</comment>